<dbReference type="SUPFAM" id="SSF53474">
    <property type="entry name" value="alpha/beta-Hydrolases"/>
    <property type="match status" value="1"/>
</dbReference>
<dbReference type="Proteomes" id="UP000317550">
    <property type="component" value="Chromosome"/>
</dbReference>
<proteinExistence type="predicted"/>
<reference evidence="5" key="1">
    <citation type="submission" date="2019-07" db="EMBL/GenBank/DDBJ databases">
        <title>Chitinimonas sp. nov., isolated from Ny-Alesund, arctica soil.</title>
        <authorList>
            <person name="Xu Q."/>
            <person name="Peng F."/>
        </authorList>
    </citation>
    <scope>NUCLEOTIDE SEQUENCE [LARGE SCALE GENOMIC DNA]</scope>
    <source>
        <strain evidence="5">R3-44</strain>
    </source>
</reference>
<dbReference type="PANTHER" id="PTHR42776:SF27">
    <property type="entry name" value="DIPEPTIDYL PEPTIDASE FAMILY MEMBER 6"/>
    <property type="match status" value="1"/>
</dbReference>
<evidence type="ECO:0000256" key="2">
    <source>
        <dbReference type="SAM" id="SignalP"/>
    </source>
</evidence>
<evidence type="ECO:0000313" key="5">
    <source>
        <dbReference type="Proteomes" id="UP000317550"/>
    </source>
</evidence>
<dbReference type="PANTHER" id="PTHR42776">
    <property type="entry name" value="SERINE PEPTIDASE S9 FAMILY MEMBER"/>
    <property type="match status" value="1"/>
</dbReference>
<evidence type="ECO:0000256" key="1">
    <source>
        <dbReference type="ARBA" id="ARBA00022801"/>
    </source>
</evidence>
<dbReference type="KEGG" id="cari:FNU76_07505"/>
<dbReference type="RefSeq" id="WP_144277615.1">
    <property type="nucleotide sequence ID" value="NZ_CP041730.1"/>
</dbReference>
<gene>
    <name evidence="4" type="ORF">FNU76_07505</name>
</gene>
<evidence type="ECO:0000259" key="3">
    <source>
        <dbReference type="Pfam" id="PF00326"/>
    </source>
</evidence>
<feature type="chain" id="PRO_5022031199" evidence="2">
    <location>
        <begin position="21"/>
        <end position="623"/>
    </location>
</feature>
<dbReference type="GO" id="GO:0006508">
    <property type="term" value="P:proteolysis"/>
    <property type="evidence" value="ECO:0007669"/>
    <property type="project" value="InterPro"/>
</dbReference>
<feature type="signal peptide" evidence="2">
    <location>
        <begin position="1"/>
        <end position="20"/>
    </location>
</feature>
<dbReference type="OrthoDB" id="262125at2"/>
<organism evidence="4 5">
    <name type="scientific">Chitinimonas arctica</name>
    <dbReference type="NCBI Taxonomy" id="2594795"/>
    <lineage>
        <taxon>Bacteria</taxon>
        <taxon>Pseudomonadati</taxon>
        <taxon>Pseudomonadota</taxon>
        <taxon>Betaproteobacteria</taxon>
        <taxon>Neisseriales</taxon>
        <taxon>Chitinibacteraceae</taxon>
        <taxon>Chitinimonas</taxon>
    </lineage>
</organism>
<accession>A0A516SDJ0</accession>
<feature type="domain" description="Peptidase S9 prolyl oligopeptidase catalytic" evidence="3">
    <location>
        <begin position="410"/>
        <end position="622"/>
    </location>
</feature>
<dbReference type="SUPFAM" id="SSF82171">
    <property type="entry name" value="DPP6 N-terminal domain-like"/>
    <property type="match status" value="1"/>
</dbReference>
<keyword evidence="5" id="KW-1185">Reference proteome</keyword>
<dbReference type="Gene3D" id="2.120.10.60">
    <property type="entry name" value="Tricorn protease N-terminal domain"/>
    <property type="match status" value="1"/>
</dbReference>
<dbReference type="AlphaFoldDB" id="A0A516SDJ0"/>
<evidence type="ECO:0000313" key="4">
    <source>
        <dbReference type="EMBL" id="QDQ26216.1"/>
    </source>
</evidence>
<protein>
    <submittedName>
        <fullName evidence="4">S9 family peptidase</fullName>
    </submittedName>
</protein>
<sequence length="623" mass="70679">MKSMLAAAVAGAFALMPAYAAESPHIPLQDFFKNPEKTNFRISPNGKFISFTQPFENRLNVHVMKPGGEAKRVTSVTDRDIRNYGWKGNDHLLYVKDNGGDENFHLYVVDREGKTTRDMTPFGKVRAEIIDELDDHPTDVLIGLNKRNPEVFDAYRLNIKTGKLKMVAENPGNITQWTTDHLGRIRAAVSTDGVNSSLLYRTDEKSPFKVVLTTSFKEQLEPLLFTFDNKRLYVASNLNRDKQAIVELDPRTGKEVKVVFQRDDVDVDKLAYSEKRKVLTSSTFETWKEQTHFFDAQTKAMVEKLQAKLPGYEIRLESDKSEQNWIVSTWNDRTRGARYFYESKTGRLEKLAEVTPWLPEAQMAKVQPIEYKSRDGLTIHGYLTVPSGRESKNLPVIVNPHGGPWARDSWGFNPEVQFLANRGYAVLQMNFRGSTGYGKAFWQASFKQWGKAMQDDVSDGVDYLVKQGTADPKRICIYGSSYGGYATLAGVAFTPDLYACAVDNVGVSNLFTFMKTIPPYWKHYLEQVHEMVGDPEKDKAQMEAASPVFHVDKIKAPLLVLQGAKDPRVNIAESDQIVAALKQRGVDVEYIVKENEGHGFRNQENRFEAYEAMEKFFKKHLGT</sequence>
<dbReference type="InterPro" id="IPR029058">
    <property type="entry name" value="AB_hydrolase_fold"/>
</dbReference>
<dbReference type="InterPro" id="IPR001375">
    <property type="entry name" value="Peptidase_S9_cat"/>
</dbReference>
<name>A0A516SDJ0_9NEIS</name>
<dbReference type="Gene3D" id="3.40.50.1820">
    <property type="entry name" value="alpha/beta hydrolase"/>
    <property type="match status" value="1"/>
</dbReference>
<dbReference type="GO" id="GO:0004252">
    <property type="term" value="F:serine-type endopeptidase activity"/>
    <property type="evidence" value="ECO:0007669"/>
    <property type="project" value="TreeGrafter"/>
</dbReference>
<dbReference type="Pfam" id="PF00326">
    <property type="entry name" value="Peptidase_S9"/>
    <property type="match status" value="1"/>
</dbReference>
<keyword evidence="1" id="KW-0378">Hydrolase</keyword>
<dbReference type="EMBL" id="CP041730">
    <property type="protein sequence ID" value="QDQ26216.1"/>
    <property type="molecule type" value="Genomic_DNA"/>
</dbReference>
<keyword evidence="2" id="KW-0732">Signal</keyword>